<dbReference type="RefSeq" id="WP_386372855.1">
    <property type="nucleotide sequence ID" value="NZ_JBHUMP010000004.1"/>
</dbReference>
<comment type="caution">
    <text evidence="1">The sequence shown here is derived from an EMBL/GenBank/DDBJ whole genome shotgun (WGS) entry which is preliminary data.</text>
</comment>
<sequence length="110" mass="12225">MQDLISMLQQRHRPALLMRAARIGVQEYRRAVHLPRLLGLLEAPRPGVALVKLMEIEAAQESRRLQGDAGYSLARHLDALIALVGEARLLRASRGEAAPRQGAERRTSLT</sequence>
<protein>
    <submittedName>
        <fullName evidence="1">DUF6477 family protein</fullName>
    </submittedName>
</protein>
<accession>A0ABW5U097</accession>
<evidence type="ECO:0000313" key="1">
    <source>
        <dbReference type="EMBL" id="MFD2739338.1"/>
    </source>
</evidence>
<keyword evidence="2" id="KW-1185">Reference proteome</keyword>
<dbReference type="EMBL" id="JBHUMP010000004">
    <property type="protein sequence ID" value="MFD2739338.1"/>
    <property type="molecule type" value="Genomic_DNA"/>
</dbReference>
<evidence type="ECO:0000313" key="2">
    <source>
        <dbReference type="Proteomes" id="UP001597474"/>
    </source>
</evidence>
<gene>
    <name evidence="1" type="ORF">ACFSUD_07160</name>
</gene>
<organism evidence="1 2">
    <name type="scientific">Sulfitobacter aestuarii</name>
    <dbReference type="NCBI Taxonomy" id="2161676"/>
    <lineage>
        <taxon>Bacteria</taxon>
        <taxon>Pseudomonadati</taxon>
        <taxon>Pseudomonadota</taxon>
        <taxon>Alphaproteobacteria</taxon>
        <taxon>Rhodobacterales</taxon>
        <taxon>Roseobacteraceae</taxon>
        <taxon>Sulfitobacter</taxon>
    </lineage>
</organism>
<proteinExistence type="predicted"/>
<dbReference type="Pfam" id="PF20083">
    <property type="entry name" value="DUF6477"/>
    <property type="match status" value="1"/>
</dbReference>
<name>A0ABW5U097_9RHOB</name>
<dbReference type="InterPro" id="IPR045516">
    <property type="entry name" value="DUF6477"/>
</dbReference>
<reference evidence="2" key="1">
    <citation type="journal article" date="2019" name="Int. J. Syst. Evol. Microbiol.">
        <title>The Global Catalogue of Microorganisms (GCM) 10K type strain sequencing project: providing services to taxonomists for standard genome sequencing and annotation.</title>
        <authorList>
            <consortium name="The Broad Institute Genomics Platform"/>
            <consortium name="The Broad Institute Genome Sequencing Center for Infectious Disease"/>
            <person name="Wu L."/>
            <person name="Ma J."/>
        </authorList>
    </citation>
    <scope>NUCLEOTIDE SEQUENCE [LARGE SCALE GENOMIC DNA]</scope>
    <source>
        <strain evidence="2">TISTR 2562</strain>
    </source>
</reference>
<dbReference type="Proteomes" id="UP001597474">
    <property type="component" value="Unassembled WGS sequence"/>
</dbReference>